<protein>
    <submittedName>
        <fullName evidence="2">Uncharacterized protein</fullName>
    </submittedName>
</protein>
<organism evidence="2 3">
    <name type="scientific">Aspergillus campestris (strain IBT 28561)</name>
    <dbReference type="NCBI Taxonomy" id="1392248"/>
    <lineage>
        <taxon>Eukaryota</taxon>
        <taxon>Fungi</taxon>
        <taxon>Dikarya</taxon>
        <taxon>Ascomycota</taxon>
        <taxon>Pezizomycotina</taxon>
        <taxon>Eurotiomycetes</taxon>
        <taxon>Eurotiomycetidae</taxon>
        <taxon>Eurotiales</taxon>
        <taxon>Aspergillaceae</taxon>
        <taxon>Aspergillus</taxon>
        <taxon>Aspergillus subgen. Circumdati</taxon>
    </lineage>
</organism>
<proteinExistence type="predicted"/>
<dbReference type="VEuPathDB" id="FungiDB:P168DRAFT_328096"/>
<sequence>MPSRQTSPLPKSLQDLLIEDEEEMEWYGDYEDHWITAAAQSNPQVGTDPEPSQTKLKTGITETESKTAGQEGES</sequence>
<evidence type="ECO:0000313" key="3">
    <source>
        <dbReference type="Proteomes" id="UP000234254"/>
    </source>
</evidence>
<evidence type="ECO:0000256" key="1">
    <source>
        <dbReference type="SAM" id="MobiDB-lite"/>
    </source>
</evidence>
<dbReference type="RefSeq" id="XP_024691589.1">
    <property type="nucleotide sequence ID" value="XM_024841314.1"/>
</dbReference>
<name>A0A2I1CZE3_ASPC2</name>
<dbReference type="GeneID" id="36548838"/>
<evidence type="ECO:0000313" key="2">
    <source>
        <dbReference type="EMBL" id="PKY02995.1"/>
    </source>
</evidence>
<dbReference type="OrthoDB" id="10404479at2759"/>
<keyword evidence="3" id="KW-1185">Reference proteome</keyword>
<comment type="caution">
    <text evidence="2">The sequence shown here is derived from an EMBL/GenBank/DDBJ whole genome shotgun (WGS) entry which is preliminary data.</text>
</comment>
<feature type="compositionally biased region" description="Polar residues" evidence="1">
    <location>
        <begin position="40"/>
        <end position="68"/>
    </location>
</feature>
<dbReference type="AlphaFoldDB" id="A0A2I1CZE3"/>
<reference evidence="2" key="1">
    <citation type="submission" date="2016-12" db="EMBL/GenBank/DDBJ databases">
        <title>The genomes of Aspergillus section Nigri reveals drivers in fungal speciation.</title>
        <authorList>
            <consortium name="DOE Joint Genome Institute"/>
            <person name="Vesth T.C."/>
            <person name="Nybo J."/>
            <person name="Theobald S."/>
            <person name="Brandl J."/>
            <person name="Frisvad J.C."/>
            <person name="Nielsen K.F."/>
            <person name="Lyhne E.K."/>
            <person name="Kogle M.E."/>
            <person name="Kuo A."/>
            <person name="Riley R."/>
            <person name="Clum A."/>
            <person name="Nolan M."/>
            <person name="Lipzen A."/>
            <person name="Salamov A."/>
            <person name="Henrissat B."/>
            <person name="Wiebenga A."/>
            <person name="De vries R.P."/>
            <person name="Grigoriev I.V."/>
            <person name="Mortensen U.H."/>
            <person name="Andersen M.R."/>
            <person name="Baker S.E."/>
        </authorList>
    </citation>
    <scope>NUCLEOTIDE SEQUENCE</scope>
    <source>
        <strain evidence="2">IBT 28561</strain>
    </source>
</reference>
<gene>
    <name evidence="2" type="ORF">P168DRAFT_328096</name>
</gene>
<accession>A0A2I1CZE3</accession>
<feature type="region of interest" description="Disordered" evidence="1">
    <location>
        <begin position="40"/>
        <end position="74"/>
    </location>
</feature>
<dbReference type="EMBL" id="MSFM01000008">
    <property type="protein sequence ID" value="PKY02995.1"/>
    <property type="molecule type" value="Genomic_DNA"/>
</dbReference>
<dbReference type="Proteomes" id="UP000234254">
    <property type="component" value="Unassembled WGS sequence"/>
</dbReference>